<dbReference type="InParanoid" id="A0A0D2U3K2"/>
<dbReference type="Proteomes" id="UP000008743">
    <property type="component" value="Unassembled WGS sequence"/>
</dbReference>
<gene>
    <name evidence="1" type="ORF">CAOG_009394</name>
</gene>
<protein>
    <submittedName>
        <fullName evidence="1">Uncharacterized protein</fullName>
    </submittedName>
</protein>
<keyword evidence="2" id="KW-1185">Reference proteome</keyword>
<evidence type="ECO:0000313" key="1">
    <source>
        <dbReference type="EMBL" id="KJE89806.1"/>
    </source>
</evidence>
<sequence length="164" mass="17907">MAASVCSKCSAHDATTDGMGGGGVRMRRSKRMESDLQTTSAFIRDLGEARIKHMEEGILTVVSRGMLVCTSVSYCSEQIFKNKTLCRTHKTARNEAQSLCSIVARSTLHVVMWSSCARPGKRIRTWPKSRVAVFSQTDPVSTVVHSCSSHELDSVPSGIHIHAP</sequence>
<reference evidence="2" key="1">
    <citation type="submission" date="2011-02" db="EMBL/GenBank/DDBJ databases">
        <title>The Genome Sequence of Capsaspora owczarzaki ATCC 30864.</title>
        <authorList>
            <person name="Russ C."/>
            <person name="Cuomo C."/>
            <person name="Burger G."/>
            <person name="Gray M.W."/>
            <person name="Holland P.W.H."/>
            <person name="King N."/>
            <person name="Lang F.B.F."/>
            <person name="Roger A.J."/>
            <person name="Ruiz-Trillo I."/>
            <person name="Young S.K."/>
            <person name="Zeng Q."/>
            <person name="Gargeya S."/>
            <person name="Alvarado L."/>
            <person name="Berlin A."/>
            <person name="Chapman S.B."/>
            <person name="Chen Z."/>
            <person name="Freedman E."/>
            <person name="Gellesch M."/>
            <person name="Goldberg J."/>
            <person name="Griggs A."/>
            <person name="Gujja S."/>
            <person name="Heilman E."/>
            <person name="Heiman D."/>
            <person name="Howarth C."/>
            <person name="Mehta T."/>
            <person name="Neiman D."/>
            <person name="Pearson M."/>
            <person name="Roberts A."/>
            <person name="Saif S."/>
            <person name="Shea T."/>
            <person name="Shenoy N."/>
            <person name="Sisk P."/>
            <person name="Stolte C."/>
            <person name="Sykes S."/>
            <person name="White J."/>
            <person name="Yandava C."/>
            <person name="Haas B."/>
            <person name="Nusbaum C."/>
            <person name="Birren B."/>
        </authorList>
    </citation>
    <scope>NUCLEOTIDE SEQUENCE</scope>
    <source>
        <strain evidence="2">ATCC 30864</strain>
    </source>
</reference>
<evidence type="ECO:0000313" key="2">
    <source>
        <dbReference type="Proteomes" id="UP000008743"/>
    </source>
</evidence>
<name>A0A0D2U3K2_CAPO3</name>
<dbReference type="AlphaFoldDB" id="A0A0D2U3K2"/>
<dbReference type="EMBL" id="KE346361">
    <property type="protein sequence ID" value="KJE89806.1"/>
    <property type="molecule type" value="Genomic_DNA"/>
</dbReference>
<organism evidence="1 2">
    <name type="scientific">Capsaspora owczarzaki (strain ATCC 30864)</name>
    <dbReference type="NCBI Taxonomy" id="595528"/>
    <lineage>
        <taxon>Eukaryota</taxon>
        <taxon>Filasterea</taxon>
        <taxon>Capsaspora</taxon>
    </lineage>
</organism>
<accession>A0A0D2U3K2</accession>
<proteinExistence type="predicted"/>